<feature type="region of interest" description="Disordered" evidence="1">
    <location>
        <begin position="56"/>
        <end position="76"/>
    </location>
</feature>
<dbReference type="EMBL" id="JARXVQ010000001">
    <property type="protein sequence ID" value="MDH6182176.1"/>
    <property type="molecule type" value="Genomic_DNA"/>
</dbReference>
<keyword evidence="3" id="KW-1185">Reference proteome</keyword>
<name>A0ABT6KQB8_9MICO</name>
<reference evidence="2 3" key="1">
    <citation type="submission" date="2023-04" db="EMBL/GenBank/DDBJ databases">
        <title>Genome Encyclopedia of Bacteria and Archaea VI: Functional Genomics of Type Strains.</title>
        <authorList>
            <person name="Whitman W."/>
        </authorList>
    </citation>
    <scope>NUCLEOTIDE SEQUENCE [LARGE SCALE GENOMIC DNA]</scope>
    <source>
        <strain evidence="2 3">SG_E_30_P1</strain>
    </source>
</reference>
<dbReference type="RefSeq" id="WP_322134463.1">
    <property type="nucleotide sequence ID" value="NZ_CP085036.1"/>
</dbReference>
<comment type="caution">
    <text evidence="2">The sequence shown here is derived from an EMBL/GenBank/DDBJ whole genome shotgun (WGS) entry which is preliminary data.</text>
</comment>
<proteinExistence type="predicted"/>
<feature type="compositionally biased region" description="Polar residues" evidence="1">
    <location>
        <begin position="67"/>
        <end position="76"/>
    </location>
</feature>
<evidence type="ECO:0000256" key="1">
    <source>
        <dbReference type="SAM" id="MobiDB-lite"/>
    </source>
</evidence>
<accession>A0ABT6KQB8</accession>
<sequence>MRDSKSEPAAVVRALKLGPRNETFYRVVTWAPTSKDRQLVGYFPTLAVADRAVLFTPPRPRMPDPRTSSGHGKSDR</sequence>
<evidence type="ECO:0000313" key="3">
    <source>
        <dbReference type="Proteomes" id="UP001160142"/>
    </source>
</evidence>
<dbReference type="Proteomes" id="UP001160142">
    <property type="component" value="Unassembled WGS sequence"/>
</dbReference>
<protein>
    <submittedName>
        <fullName evidence="2">Uncharacterized protein</fullName>
    </submittedName>
</protein>
<evidence type="ECO:0000313" key="2">
    <source>
        <dbReference type="EMBL" id="MDH6182176.1"/>
    </source>
</evidence>
<organism evidence="2 3">
    <name type="scientific">Antiquaquibacter oligotrophicus</name>
    <dbReference type="NCBI Taxonomy" id="2880260"/>
    <lineage>
        <taxon>Bacteria</taxon>
        <taxon>Bacillati</taxon>
        <taxon>Actinomycetota</taxon>
        <taxon>Actinomycetes</taxon>
        <taxon>Micrococcales</taxon>
        <taxon>Microbacteriaceae</taxon>
        <taxon>Antiquaquibacter</taxon>
    </lineage>
</organism>
<gene>
    <name evidence="2" type="ORF">M2152_002358</name>
</gene>